<keyword evidence="4" id="KW-1185">Reference proteome</keyword>
<gene>
    <name evidence="3" type="ORF">PDIGIT_LOCUS15459</name>
</gene>
<evidence type="ECO:0000256" key="1">
    <source>
        <dbReference type="ARBA" id="ARBA00022737"/>
    </source>
</evidence>
<dbReference type="OrthoDB" id="443402at2759"/>
<dbReference type="InterPro" id="IPR027417">
    <property type="entry name" value="P-loop_NTPase"/>
</dbReference>
<protein>
    <recommendedName>
        <fullName evidence="2">Nephrocystin 3-like N-terminal domain-containing protein</fullName>
    </recommendedName>
</protein>
<dbReference type="SUPFAM" id="SSF52540">
    <property type="entry name" value="P-loop containing nucleoside triphosphate hydrolases"/>
    <property type="match status" value="1"/>
</dbReference>
<dbReference type="PANTHER" id="PTHR10039">
    <property type="entry name" value="AMELOGENIN"/>
    <property type="match status" value="1"/>
</dbReference>
<organism evidence="3 4">
    <name type="scientific">Periconia digitata</name>
    <dbReference type="NCBI Taxonomy" id="1303443"/>
    <lineage>
        <taxon>Eukaryota</taxon>
        <taxon>Fungi</taxon>
        <taxon>Dikarya</taxon>
        <taxon>Ascomycota</taxon>
        <taxon>Pezizomycotina</taxon>
        <taxon>Dothideomycetes</taxon>
        <taxon>Pleosporomycetidae</taxon>
        <taxon>Pleosporales</taxon>
        <taxon>Massarineae</taxon>
        <taxon>Periconiaceae</taxon>
        <taxon>Periconia</taxon>
    </lineage>
</organism>
<dbReference type="Gene3D" id="3.40.50.300">
    <property type="entry name" value="P-loop containing nucleotide triphosphate hydrolases"/>
    <property type="match status" value="1"/>
</dbReference>
<evidence type="ECO:0000259" key="2">
    <source>
        <dbReference type="Pfam" id="PF24883"/>
    </source>
</evidence>
<reference evidence="3" key="1">
    <citation type="submission" date="2023-01" db="EMBL/GenBank/DDBJ databases">
        <authorList>
            <person name="Van Ghelder C."/>
            <person name="Rancurel C."/>
        </authorList>
    </citation>
    <scope>NUCLEOTIDE SEQUENCE</scope>
    <source>
        <strain evidence="3">CNCM I-4278</strain>
    </source>
</reference>
<proteinExistence type="predicted"/>
<name>A0A9W4UVJ0_9PLEO</name>
<accession>A0A9W4UVJ0</accession>
<sequence length="1127" mass="128964">MATGIEIFGIACNAMQTIQFAFNTVSLCKTIHEGGSVSPEIKVCGTELTQATQSLQKSLSQAQQRKFHGDDKEIERVALSVLETTTDLRKELAKYEKIPGGSRSSSMTKTVKFMFRKSKLEKLNEQLQSQRNIMETRVLFRLSKRTDLIQDVLDNRLDAIDTQLHVFLNRLKDGHRKLEEVVRNNNLEVQEVVRKEATETRIHTQDIAALESNLTKTHVSAELKSYELLNATRNQKDRLLRSIRFESMHTRENASAINQSHEGTFQWIFKDVTESHENPGDNLSFSEGTNGEFDDLFLGKPHEQLWDSFTEWLQSSDSFYWISGKPGSGKSSLIRFLTSEPQTEILLRRREGAEKTKVLRAFIWAAGGALQRSQKGVLATLLYQLLSDEESEARQTNIMDTLSKKYSGKSDIEDWSLKELKDTLEYLLAQSSPPTCIFIDGLDEIDSGDFGGLRGLLKLVTSLGRFHNVKLCLGSRPEPILALELSKYPQLRLQDLTRRDMLKYVTESLSEVRERYITDEEYNRLVKTIISRAEGVFLWVSLVTRRISDGLISDDWATLVERVEQLPSDLSDLYKAMWYRINEDDRPLYQSDAATFFLMILEDGHQSYFSGPTVAQMMLVARPELRRKLLAGGSQMGQDQIAAEWQMLKRQVQIRCAGLLEFPSTIHDEFGVYPIRFIHRSALDFIKDTVEGQQILLHGRYSQKQLRMWSTIATVFQYSMDTYPDMTGCILSLRDILIHVEKSLNDGSIGLSSSFVLLIQAILERSKIWTETLKAMPLECVMALAGFDSYIQHRIQELSISVKRNQSHLDELLAHSVRRFYQVIVDVDFLLPFGFSDIDNDNLETISLLLEAGADVNFSLPCYTLSDTIHHSSFVMYLFAMSFYRQYKDQKHSIRLLQTLYKFVDCGANLDNNTLVKCFQNLNHLKFGQISGFYGKRDPGDAEDRPGTLALISVQDLFLHEHTMWVETLSSNDPQLYKHISIRPLASRAPLPLEPLLGSQVSVKGVRFFRCTSQTAHIFQILEELLKDPQAKDQSKIDDLNSKIQCLTDDNFLTDDEIVSYLVGRGVLLEEVRFAADDQRILRRDHYLPLGSIKFDAVEKLDWSFEPEYDEFVAAFNEECKRSEEAK</sequence>
<dbReference type="Pfam" id="PF24883">
    <property type="entry name" value="NPHP3_N"/>
    <property type="match status" value="1"/>
</dbReference>
<dbReference type="EMBL" id="CAOQHR010000013">
    <property type="protein sequence ID" value="CAI6342254.1"/>
    <property type="molecule type" value="Genomic_DNA"/>
</dbReference>
<dbReference type="AlphaFoldDB" id="A0A9W4UVJ0"/>
<keyword evidence="1" id="KW-0677">Repeat</keyword>
<dbReference type="InterPro" id="IPR056884">
    <property type="entry name" value="NPHP3-like_N"/>
</dbReference>
<dbReference type="Proteomes" id="UP001152607">
    <property type="component" value="Unassembled WGS sequence"/>
</dbReference>
<evidence type="ECO:0000313" key="4">
    <source>
        <dbReference type="Proteomes" id="UP001152607"/>
    </source>
</evidence>
<dbReference type="PANTHER" id="PTHR10039:SF5">
    <property type="entry name" value="NACHT DOMAIN-CONTAINING PROTEIN"/>
    <property type="match status" value="1"/>
</dbReference>
<evidence type="ECO:0000313" key="3">
    <source>
        <dbReference type="EMBL" id="CAI6342254.1"/>
    </source>
</evidence>
<comment type="caution">
    <text evidence="3">The sequence shown here is derived from an EMBL/GenBank/DDBJ whole genome shotgun (WGS) entry which is preliminary data.</text>
</comment>
<feature type="domain" description="Nephrocystin 3-like N-terminal" evidence="2">
    <location>
        <begin position="307"/>
        <end position="476"/>
    </location>
</feature>